<keyword evidence="13" id="KW-1185">Reference proteome</keyword>
<evidence type="ECO:0000313" key="12">
    <source>
        <dbReference type="EMBL" id="TDT38523.1"/>
    </source>
</evidence>
<dbReference type="Proteomes" id="UP000295830">
    <property type="component" value="Unassembled WGS sequence"/>
</dbReference>
<evidence type="ECO:0000256" key="10">
    <source>
        <dbReference type="RuleBase" id="RU003476"/>
    </source>
</evidence>
<reference evidence="12 13" key="1">
    <citation type="submission" date="2019-03" db="EMBL/GenBank/DDBJ databases">
        <title>Genomic Encyclopedia of Type Strains, Phase IV (KMG-IV): sequencing the most valuable type-strain genomes for metagenomic binning, comparative biology and taxonomic classification.</title>
        <authorList>
            <person name="Goeker M."/>
        </authorList>
    </citation>
    <scope>NUCLEOTIDE SEQUENCE [LARGE SCALE GENOMIC DNA]</scope>
    <source>
        <strain evidence="12 13">DSM 15505</strain>
    </source>
</reference>
<comment type="caution">
    <text evidence="12">The sequence shown here is derived from an EMBL/GenBank/DDBJ whole genome shotgun (WGS) entry which is preliminary data.</text>
</comment>
<evidence type="ECO:0000256" key="5">
    <source>
        <dbReference type="ARBA" id="ARBA00022723"/>
    </source>
</evidence>
<dbReference type="GO" id="GO:0035529">
    <property type="term" value="F:NADH pyrophosphatase activity"/>
    <property type="evidence" value="ECO:0007669"/>
    <property type="project" value="TreeGrafter"/>
</dbReference>
<dbReference type="EC" id="3.6.1.22" evidence="4"/>
<evidence type="ECO:0000256" key="2">
    <source>
        <dbReference type="ARBA" id="ARBA00001947"/>
    </source>
</evidence>
<keyword evidence="6 10" id="KW-0378">Hydrolase</keyword>
<evidence type="ECO:0000256" key="9">
    <source>
        <dbReference type="ARBA" id="ARBA00023679"/>
    </source>
</evidence>
<evidence type="ECO:0000256" key="3">
    <source>
        <dbReference type="ARBA" id="ARBA00009595"/>
    </source>
</evidence>
<dbReference type="GO" id="GO:0005829">
    <property type="term" value="C:cytosol"/>
    <property type="evidence" value="ECO:0007669"/>
    <property type="project" value="TreeGrafter"/>
</dbReference>
<dbReference type="EMBL" id="SOAX01000006">
    <property type="protein sequence ID" value="TDT38523.1"/>
    <property type="molecule type" value="Genomic_DNA"/>
</dbReference>
<keyword evidence="8" id="KW-0520">NAD</keyword>
<dbReference type="Gene3D" id="3.90.79.20">
    <property type="match status" value="1"/>
</dbReference>
<feature type="domain" description="Nudix hydrolase" evidence="11">
    <location>
        <begin position="139"/>
        <end position="263"/>
    </location>
</feature>
<protein>
    <recommendedName>
        <fullName evidence="4">NAD(+) diphosphatase</fullName>
        <ecNumber evidence="4">3.6.1.22</ecNumber>
    </recommendedName>
</protein>
<keyword evidence="7" id="KW-0460">Magnesium</keyword>
<dbReference type="NCBIfam" id="NF001299">
    <property type="entry name" value="PRK00241.1"/>
    <property type="match status" value="1"/>
</dbReference>
<dbReference type="InterPro" id="IPR000086">
    <property type="entry name" value="NUDIX_hydrolase_dom"/>
</dbReference>
<dbReference type="PANTHER" id="PTHR42904">
    <property type="entry name" value="NUDIX HYDROLASE, NUDC SUBFAMILY"/>
    <property type="match status" value="1"/>
</dbReference>
<dbReference type="InterPro" id="IPR049734">
    <property type="entry name" value="NudC-like_C"/>
</dbReference>
<organism evidence="12 13">
    <name type="scientific">Halospina denitrificans</name>
    <dbReference type="NCBI Taxonomy" id="332522"/>
    <lineage>
        <taxon>Bacteria</taxon>
        <taxon>Pseudomonadati</taxon>
        <taxon>Pseudomonadota</taxon>
        <taxon>Gammaproteobacteria</taxon>
        <taxon>Halospina</taxon>
    </lineage>
</organism>
<dbReference type="PROSITE" id="PS00893">
    <property type="entry name" value="NUDIX_BOX"/>
    <property type="match status" value="1"/>
</dbReference>
<dbReference type="GO" id="GO:0006742">
    <property type="term" value="P:NADP+ catabolic process"/>
    <property type="evidence" value="ECO:0007669"/>
    <property type="project" value="TreeGrafter"/>
</dbReference>
<comment type="similarity">
    <text evidence="3">Belongs to the Nudix hydrolase family. NudC subfamily.</text>
</comment>
<dbReference type="CDD" id="cd03429">
    <property type="entry name" value="NUDIX_NADH_pyrophosphatase_Nudt13"/>
    <property type="match status" value="1"/>
</dbReference>
<dbReference type="Pfam" id="PF00293">
    <property type="entry name" value="NUDIX"/>
    <property type="match status" value="1"/>
</dbReference>
<dbReference type="GO" id="GO:0046872">
    <property type="term" value="F:metal ion binding"/>
    <property type="evidence" value="ECO:0007669"/>
    <property type="project" value="UniProtKB-KW"/>
</dbReference>
<dbReference type="Pfam" id="PF09297">
    <property type="entry name" value="Zn_ribbon_NUD"/>
    <property type="match status" value="1"/>
</dbReference>
<evidence type="ECO:0000313" key="13">
    <source>
        <dbReference type="Proteomes" id="UP000295830"/>
    </source>
</evidence>
<accession>A0A4R7JN30</accession>
<keyword evidence="5" id="KW-0479">Metal-binding</keyword>
<dbReference type="InterPro" id="IPR020476">
    <property type="entry name" value="Nudix_hydrolase"/>
</dbReference>
<evidence type="ECO:0000259" key="11">
    <source>
        <dbReference type="PROSITE" id="PS51462"/>
    </source>
</evidence>
<dbReference type="Gene3D" id="3.90.79.10">
    <property type="entry name" value="Nucleoside Triphosphate Pyrophosphohydrolase"/>
    <property type="match status" value="1"/>
</dbReference>
<dbReference type="OrthoDB" id="9791656at2"/>
<evidence type="ECO:0000256" key="8">
    <source>
        <dbReference type="ARBA" id="ARBA00023027"/>
    </source>
</evidence>
<proteinExistence type="inferred from homology"/>
<evidence type="ECO:0000256" key="1">
    <source>
        <dbReference type="ARBA" id="ARBA00001946"/>
    </source>
</evidence>
<dbReference type="GO" id="GO:0019677">
    <property type="term" value="P:NAD+ catabolic process"/>
    <property type="evidence" value="ECO:0007669"/>
    <property type="project" value="TreeGrafter"/>
</dbReference>
<comment type="cofactor">
    <cofactor evidence="1">
        <name>Mg(2+)</name>
        <dbReference type="ChEBI" id="CHEBI:18420"/>
    </cofactor>
</comment>
<evidence type="ECO:0000256" key="4">
    <source>
        <dbReference type="ARBA" id="ARBA00012381"/>
    </source>
</evidence>
<dbReference type="SUPFAM" id="SSF55811">
    <property type="entry name" value="Nudix"/>
    <property type="match status" value="1"/>
</dbReference>
<dbReference type="PANTHER" id="PTHR42904:SF6">
    <property type="entry name" value="NAD-CAPPED RNA HYDROLASE NUDT12"/>
    <property type="match status" value="1"/>
</dbReference>
<evidence type="ECO:0000256" key="6">
    <source>
        <dbReference type="ARBA" id="ARBA00022801"/>
    </source>
</evidence>
<sequence length="269" mass="30091">MSEITEFVAEPLPEAPAEHDRILLFDDAFNLCPSPDGGIWWPREGFAGIVPPPELLPVGRIGERRVLAARVGDEREDALSLRSLFGETDAAERAALGAAKQRLQWVWDHRFCGRCGRQTRWHEGEYALYCAHCERRHYPRLSPCIIIAIRNGDWLLLGRSHRHPPDLWSLIAGFIEPGESAEQAVAREVAEETGIAVTNVRYQGSESWPFPHQLMLGYVADFAGGELQRAEDELAGLDWFHRDALPRVPGDWTIAGRLIRLVAGGESDA</sequence>
<dbReference type="InterPro" id="IPR020084">
    <property type="entry name" value="NUDIX_hydrolase_CS"/>
</dbReference>
<name>A0A4R7JN30_9GAMM</name>
<dbReference type="AlphaFoldDB" id="A0A4R7JN30"/>
<dbReference type="PRINTS" id="PR00502">
    <property type="entry name" value="NUDIXFAMILY"/>
</dbReference>
<comment type="catalytic activity">
    <reaction evidence="9">
        <text>a 5'-end NAD(+)-phospho-ribonucleoside in mRNA + H2O = a 5'-end phospho-adenosine-phospho-ribonucleoside in mRNA + beta-nicotinamide D-ribonucleotide + 2 H(+)</text>
        <dbReference type="Rhea" id="RHEA:60876"/>
        <dbReference type="Rhea" id="RHEA-COMP:15698"/>
        <dbReference type="Rhea" id="RHEA-COMP:15719"/>
        <dbReference type="ChEBI" id="CHEBI:14649"/>
        <dbReference type="ChEBI" id="CHEBI:15377"/>
        <dbReference type="ChEBI" id="CHEBI:15378"/>
        <dbReference type="ChEBI" id="CHEBI:144029"/>
        <dbReference type="ChEBI" id="CHEBI:144051"/>
    </reaction>
    <physiologicalReaction direction="left-to-right" evidence="9">
        <dbReference type="Rhea" id="RHEA:60877"/>
    </physiologicalReaction>
</comment>
<gene>
    <name evidence="12" type="ORF">DES49_2500</name>
</gene>
<dbReference type="InterPro" id="IPR015376">
    <property type="entry name" value="Znr_NADH_PPase"/>
</dbReference>
<evidence type="ECO:0000256" key="7">
    <source>
        <dbReference type="ARBA" id="ARBA00022842"/>
    </source>
</evidence>
<dbReference type="InterPro" id="IPR050241">
    <property type="entry name" value="NAD-cap_RNA_hydrolase_NudC"/>
</dbReference>
<dbReference type="PROSITE" id="PS51462">
    <property type="entry name" value="NUDIX"/>
    <property type="match status" value="1"/>
</dbReference>
<dbReference type="RefSeq" id="WP_133736740.1">
    <property type="nucleotide sequence ID" value="NZ_SOAX01000006.1"/>
</dbReference>
<comment type="cofactor">
    <cofactor evidence="2">
        <name>Zn(2+)</name>
        <dbReference type="ChEBI" id="CHEBI:29105"/>
    </cofactor>
</comment>
<dbReference type="InterPro" id="IPR015797">
    <property type="entry name" value="NUDIX_hydrolase-like_dom_sf"/>
</dbReference>